<evidence type="ECO:0000313" key="2">
    <source>
        <dbReference type="Proteomes" id="UP000377798"/>
    </source>
</evidence>
<dbReference type="Proteomes" id="UP000377798">
    <property type="component" value="Unassembled WGS sequence"/>
</dbReference>
<dbReference type="PROSITE" id="PS51257">
    <property type="entry name" value="PROKAR_LIPOPROTEIN"/>
    <property type="match status" value="1"/>
</dbReference>
<dbReference type="RefSeq" id="WP_131749856.1">
    <property type="nucleotide sequence ID" value="NZ_CAACYI010000001.1"/>
</dbReference>
<reference evidence="1 2" key="1">
    <citation type="submission" date="2019-02" db="EMBL/GenBank/DDBJ databases">
        <authorList>
            <consortium name="Pathogen Informatics"/>
        </authorList>
    </citation>
    <scope>NUCLEOTIDE SEQUENCE [LARGE SCALE GENOMIC DNA]</scope>
    <source>
        <strain evidence="1 2">3012STDY7089603</strain>
    </source>
</reference>
<gene>
    <name evidence="1" type="ORF">NCTC13150_01867</name>
</gene>
<evidence type="ECO:0000313" key="1">
    <source>
        <dbReference type="EMBL" id="VFB17280.1"/>
    </source>
</evidence>
<sequence>MERRKRRKINKKKRQQKIRKRRLLFLCLFFFACYLIHGLWVAKYRLVDLPVDDLVAADLYLMPDQQLVHVDKKKDLAWIGKKVRRFSGHPKDLQGQAGGQVRFIHLYLNQKDPIEISQTGDQIAVNGKWYSVKKLDLYRMDKIFSAYFK</sequence>
<keyword evidence="2" id="KW-1185">Reference proteome</keyword>
<dbReference type="AlphaFoldDB" id="A0A8H2MAI1"/>
<dbReference type="EMBL" id="CAACYI010000001">
    <property type="protein sequence ID" value="VFB17280.1"/>
    <property type="molecule type" value="Genomic_DNA"/>
</dbReference>
<organism evidence="1 2">
    <name type="scientific">Urinicoccus massiliensis</name>
    <dbReference type="NCBI Taxonomy" id="1723382"/>
    <lineage>
        <taxon>Bacteria</taxon>
        <taxon>Bacillati</taxon>
        <taxon>Bacillota</taxon>
        <taxon>Tissierellia</taxon>
        <taxon>Tissierellales</taxon>
        <taxon>Peptoniphilaceae</taxon>
        <taxon>Urinicoccus</taxon>
    </lineage>
</organism>
<proteinExistence type="predicted"/>
<accession>A0A8H2MAI1</accession>
<name>A0A8H2MAI1_9FIRM</name>
<comment type="caution">
    <text evidence="1">The sequence shown here is derived from an EMBL/GenBank/DDBJ whole genome shotgun (WGS) entry which is preliminary data.</text>
</comment>
<protein>
    <submittedName>
        <fullName evidence="1">Uncharacterized protein</fullName>
    </submittedName>
</protein>